<dbReference type="InterPro" id="IPR036259">
    <property type="entry name" value="MFS_trans_sf"/>
</dbReference>
<feature type="transmembrane region" description="Helical" evidence="9">
    <location>
        <begin position="337"/>
        <end position="356"/>
    </location>
</feature>
<keyword evidence="2" id="KW-0813">Transport</keyword>
<feature type="transmembrane region" description="Helical" evidence="9">
    <location>
        <begin position="141"/>
        <end position="161"/>
    </location>
</feature>
<dbReference type="Proteomes" id="UP000050424">
    <property type="component" value="Unassembled WGS sequence"/>
</dbReference>
<gene>
    <name evidence="11" type="ORF">AK830_g1588</name>
</gene>
<dbReference type="InterPro" id="IPR011701">
    <property type="entry name" value="MFS"/>
</dbReference>
<dbReference type="PANTHER" id="PTHR43791:SF97">
    <property type="entry name" value="ALLANTOATE TRANSPORTER, PUTATIVE (AFU_ORTHOLOGUE AFUA_1G14700)-RELATED"/>
    <property type="match status" value="1"/>
</dbReference>
<dbReference type="GO" id="GO:0022857">
    <property type="term" value="F:transmembrane transporter activity"/>
    <property type="evidence" value="ECO:0007669"/>
    <property type="project" value="InterPro"/>
</dbReference>
<keyword evidence="6" id="KW-0325">Glycoprotein</keyword>
<reference evidence="11 12" key="1">
    <citation type="submission" date="2015-09" db="EMBL/GenBank/DDBJ databases">
        <title>Draft genome of a European isolate of the apple canker pathogen Neonectria ditissima.</title>
        <authorList>
            <person name="Gomez-Cortecero A."/>
            <person name="Harrison R.J."/>
            <person name="Armitage A.D."/>
        </authorList>
    </citation>
    <scope>NUCLEOTIDE SEQUENCE [LARGE SCALE GENOMIC DNA]</scope>
    <source>
        <strain evidence="11 12">R09/05</strain>
    </source>
</reference>
<dbReference type="FunFam" id="1.20.1250.20:FF:000064">
    <property type="entry name" value="MFS allantoate transporter"/>
    <property type="match status" value="1"/>
</dbReference>
<keyword evidence="4 9" id="KW-1133">Transmembrane helix</keyword>
<dbReference type="PROSITE" id="PS50850">
    <property type="entry name" value="MFS"/>
    <property type="match status" value="1"/>
</dbReference>
<dbReference type="OrthoDB" id="6730379at2759"/>
<feature type="transmembrane region" description="Helical" evidence="9">
    <location>
        <begin position="398"/>
        <end position="418"/>
    </location>
</feature>
<feature type="transmembrane region" description="Helical" evidence="9">
    <location>
        <begin position="173"/>
        <end position="190"/>
    </location>
</feature>
<dbReference type="GO" id="GO:0016020">
    <property type="term" value="C:membrane"/>
    <property type="evidence" value="ECO:0007669"/>
    <property type="project" value="UniProtKB-SubCell"/>
</dbReference>
<dbReference type="AlphaFoldDB" id="A0A0P7BI66"/>
<evidence type="ECO:0000256" key="1">
    <source>
        <dbReference type="ARBA" id="ARBA00004141"/>
    </source>
</evidence>
<proteinExistence type="inferred from homology"/>
<feature type="transmembrane region" description="Helical" evidence="9">
    <location>
        <begin position="109"/>
        <end position="129"/>
    </location>
</feature>
<feature type="region of interest" description="Disordered" evidence="8">
    <location>
        <begin position="1"/>
        <end position="28"/>
    </location>
</feature>
<evidence type="ECO:0000256" key="6">
    <source>
        <dbReference type="ARBA" id="ARBA00023180"/>
    </source>
</evidence>
<feature type="transmembrane region" description="Helical" evidence="9">
    <location>
        <begin position="202"/>
        <end position="222"/>
    </location>
</feature>
<accession>A0A0P7BI66</accession>
<dbReference type="Gene3D" id="1.20.1250.20">
    <property type="entry name" value="MFS general substrate transporter like domains"/>
    <property type="match status" value="1"/>
</dbReference>
<evidence type="ECO:0000256" key="9">
    <source>
        <dbReference type="SAM" id="Phobius"/>
    </source>
</evidence>
<evidence type="ECO:0000256" key="4">
    <source>
        <dbReference type="ARBA" id="ARBA00022989"/>
    </source>
</evidence>
<comment type="similarity">
    <text evidence="7">Belongs to the major facilitator superfamily. Allantoate permease family.</text>
</comment>
<feature type="transmembrane region" description="Helical" evidence="9">
    <location>
        <begin position="368"/>
        <end position="386"/>
    </location>
</feature>
<dbReference type="Pfam" id="PF07690">
    <property type="entry name" value="MFS_1"/>
    <property type="match status" value="1"/>
</dbReference>
<feature type="transmembrane region" description="Helical" evidence="9">
    <location>
        <begin position="430"/>
        <end position="453"/>
    </location>
</feature>
<organism evidence="11 12">
    <name type="scientific">Neonectria ditissima</name>
    <dbReference type="NCBI Taxonomy" id="78410"/>
    <lineage>
        <taxon>Eukaryota</taxon>
        <taxon>Fungi</taxon>
        <taxon>Dikarya</taxon>
        <taxon>Ascomycota</taxon>
        <taxon>Pezizomycotina</taxon>
        <taxon>Sordariomycetes</taxon>
        <taxon>Hypocreomycetidae</taxon>
        <taxon>Hypocreales</taxon>
        <taxon>Nectriaceae</taxon>
        <taxon>Neonectria</taxon>
    </lineage>
</organism>
<dbReference type="EMBL" id="LKCW01000013">
    <property type="protein sequence ID" value="KPM44934.1"/>
    <property type="molecule type" value="Genomic_DNA"/>
</dbReference>
<evidence type="ECO:0000256" key="2">
    <source>
        <dbReference type="ARBA" id="ARBA00022448"/>
    </source>
</evidence>
<evidence type="ECO:0000313" key="11">
    <source>
        <dbReference type="EMBL" id="KPM44934.1"/>
    </source>
</evidence>
<feature type="domain" description="Major facilitator superfamily (MFS) profile" evidence="10">
    <location>
        <begin position="45"/>
        <end position="459"/>
    </location>
</feature>
<protein>
    <recommendedName>
        <fullName evidence="10">Major facilitator superfamily (MFS) profile domain-containing protein</fullName>
    </recommendedName>
</protein>
<keyword evidence="3 9" id="KW-0812">Transmembrane</keyword>
<feature type="transmembrane region" description="Helical" evidence="9">
    <location>
        <begin position="82"/>
        <end position="102"/>
    </location>
</feature>
<dbReference type="InterPro" id="IPR020846">
    <property type="entry name" value="MFS_dom"/>
</dbReference>
<evidence type="ECO:0000256" key="8">
    <source>
        <dbReference type="SAM" id="MobiDB-lite"/>
    </source>
</evidence>
<name>A0A0P7BI66_9HYPO</name>
<dbReference type="PANTHER" id="PTHR43791">
    <property type="entry name" value="PERMEASE-RELATED"/>
    <property type="match status" value="1"/>
</dbReference>
<evidence type="ECO:0000256" key="3">
    <source>
        <dbReference type="ARBA" id="ARBA00022692"/>
    </source>
</evidence>
<comment type="caution">
    <text evidence="11">The sequence shown here is derived from an EMBL/GenBank/DDBJ whole genome shotgun (WGS) entry which is preliminary data.</text>
</comment>
<keyword evidence="12" id="KW-1185">Reference proteome</keyword>
<comment type="subcellular location">
    <subcellularLocation>
        <location evidence="1">Membrane</location>
        <topology evidence="1">Multi-pass membrane protein</topology>
    </subcellularLocation>
</comment>
<evidence type="ECO:0000256" key="5">
    <source>
        <dbReference type="ARBA" id="ARBA00023136"/>
    </source>
</evidence>
<evidence type="ECO:0000256" key="7">
    <source>
        <dbReference type="ARBA" id="ARBA00037968"/>
    </source>
</evidence>
<keyword evidence="5 9" id="KW-0472">Membrane</keyword>
<feature type="transmembrane region" description="Helical" evidence="9">
    <location>
        <begin position="272"/>
        <end position="301"/>
    </location>
</feature>
<evidence type="ECO:0000259" key="10">
    <source>
        <dbReference type="PROSITE" id="PS50850"/>
    </source>
</evidence>
<feature type="transmembrane region" description="Helical" evidence="9">
    <location>
        <begin position="307"/>
        <end position="330"/>
    </location>
</feature>
<dbReference type="SUPFAM" id="SSF103473">
    <property type="entry name" value="MFS general substrate transporter"/>
    <property type="match status" value="1"/>
</dbReference>
<evidence type="ECO:0000313" key="12">
    <source>
        <dbReference type="Proteomes" id="UP000050424"/>
    </source>
</evidence>
<sequence>MGTHPHSGDDASKEKIEQTASADRDGTELSKAQAKRLLLKTDLVVMPLAVLSMTLAFPDKNALGYAAILGIKDDANLQGQEYSWLGSIFYFGYLAMEFPNLWLMTKIPIGKYIGVCLSLWGASLCFMALCHDFAGLAAIRFLLGVFEAAVLPAMLIVNSMWYRREEQPLRTAFWYNTFAGVFGGILSYAIGQINGSLSTWRYMFIIYGAVTVLVGFLLFFGLSDSPSKAWFFTAEEKKLAVIRLASNQTGVESHEKFTTAQILEALHDPKCYCIWVGVFAYAIANAGITNFNPLIIAGYGFSTTKTLLMATPQAAVAMVSQAILTTISFFIPNLRCIFWILSALVGMTGAVMVHALDSVAQRNASLAGVYLMGFYNVPWVFLLSLSSSNTAGATKKSFMGVSIAVIYAVGNIVGPQFYRERQAPKYTLGIGSIMCAFAVTAATGLAYYLLCIFENKRRDGKYGKPHDNAEVGLEAEREDMPDCQNHNFRYTY</sequence>